<dbReference type="SMART" id="SM00347">
    <property type="entry name" value="HTH_MARR"/>
    <property type="match status" value="1"/>
</dbReference>
<dbReference type="Pfam" id="PF01047">
    <property type="entry name" value="MarR"/>
    <property type="match status" value="1"/>
</dbReference>
<dbReference type="PROSITE" id="PS50995">
    <property type="entry name" value="HTH_MARR_2"/>
    <property type="match status" value="1"/>
</dbReference>
<dbReference type="AlphaFoldDB" id="A0A1G8VES3"/>
<dbReference type="GO" id="GO:0003677">
    <property type="term" value="F:DNA binding"/>
    <property type="evidence" value="ECO:0007669"/>
    <property type="project" value="UniProtKB-KW"/>
</dbReference>
<proteinExistence type="predicted"/>
<accession>A0A1G8VES3</accession>
<evidence type="ECO:0000313" key="3">
    <source>
        <dbReference type="EMBL" id="SDJ64592.1"/>
    </source>
</evidence>
<dbReference type="GO" id="GO:0003700">
    <property type="term" value="F:DNA-binding transcription factor activity"/>
    <property type="evidence" value="ECO:0007669"/>
    <property type="project" value="InterPro"/>
</dbReference>
<organism evidence="3 4">
    <name type="scientific">Salimicrobium halophilum</name>
    <dbReference type="NCBI Taxonomy" id="86666"/>
    <lineage>
        <taxon>Bacteria</taxon>
        <taxon>Bacillati</taxon>
        <taxon>Bacillota</taxon>
        <taxon>Bacilli</taxon>
        <taxon>Bacillales</taxon>
        <taxon>Bacillaceae</taxon>
        <taxon>Salimicrobium</taxon>
    </lineage>
</organism>
<evidence type="ECO:0000259" key="2">
    <source>
        <dbReference type="PROSITE" id="PS50995"/>
    </source>
</evidence>
<dbReference type="PRINTS" id="PR00598">
    <property type="entry name" value="HTHMARR"/>
</dbReference>
<reference evidence="4" key="1">
    <citation type="submission" date="2016-10" db="EMBL/GenBank/DDBJ databases">
        <authorList>
            <person name="Varghese N."/>
            <person name="Submissions S."/>
        </authorList>
    </citation>
    <scope>NUCLEOTIDE SEQUENCE [LARGE SCALE GENOMIC DNA]</scope>
    <source>
        <strain evidence="4">DSM 4771</strain>
    </source>
</reference>
<dbReference type="Proteomes" id="UP000199225">
    <property type="component" value="Unassembled WGS sequence"/>
</dbReference>
<dbReference type="PANTHER" id="PTHR33164:SF99">
    <property type="entry name" value="MARR FAMILY REGULATORY PROTEIN"/>
    <property type="match status" value="1"/>
</dbReference>
<keyword evidence="1 3" id="KW-0238">DNA-binding</keyword>
<dbReference type="InterPro" id="IPR039422">
    <property type="entry name" value="MarR/SlyA-like"/>
</dbReference>
<gene>
    <name evidence="3" type="ORF">SAMN04490247_2656</name>
</gene>
<dbReference type="Gene3D" id="1.10.10.10">
    <property type="entry name" value="Winged helix-like DNA-binding domain superfamily/Winged helix DNA-binding domain"/>
    <property type="match status" value="1"/>
</dbReference>
<dbReference type="InterPro" id="IPR036390">
    <property type="entry name" value="WH_DNA-bd_sf"/>
</dbReference>
<dbReference type="InterPro" id="IPR000835">
    <property type="entry name" value="HTH_MarR-typ"/>
</dbReference>
<protein>
    <submittedName>
        <fullName evidence="3">DNA-binding transcriptional regulator, MarR family</fullName>
    </submittedName>
</protein>
<dbReference type="InterPro" id="IPR036388">
    <property type="entry name" value="WH-like_DNA-bd_sf"/>
</dbReference>
<dbReference type="PANTHER" id="PTHR33164">
    <property type="entry name" value="TRANSCRIPTIONAL REGULATOR, MARR FAMILY"/>
    <property type="match status" value="1"/>
</dbReference>
<evidence type="ECO:0000256" key="1">
    <source>
        <dbReference type="ARBA" id="ARBA00023125"/>
    </source>
</evidence>
<evidence type="ECO:0000313" key="4">
    <source>
        <dbReference type="Proteomes" id="UP000199225"/>
    </source>
</evidence>
<keyword evidence="4" id="KW-1185">Reference proteome</keyword>
<dbReference type="EMBL" id="FNEV01000009">
    <property type="protein sequence ID" value="SDJ64592.1"/>
    <property type="molecule type" value="Genomic_DNA"/>
</dbReference>
<dbReference type="SUPFAM" id="SSF46785">
    <property type="entry name" value="Winged helix' DNA-binding domain"/>
    <property type="match status" value="1"/>
</dbReference>
<dbReference type="STRING" id="86666.SAMN04490247_2656"/>
<name>A0A1G8VES3_9BACI</name>
<feature type="domain" description="HTH marR-type" evidence="2">
    <location>
        <begin position="6"/>
        <end position="138"/>
    </location>
</feature>
<dbReference type="RefSeq" id="WP_245688171.1">
    <property type="nucleotide sequence ID" value="NZ_FNEV01000009.1"/>
</dbReference>
<dbReference type="GO" id="GO:0006950">
    <property type="term" value="P:response to stress"/>
    <property type="evidence" value="ECO:0007669"/>
    <property type="project" value="TreeGrafter"/>
</dbReference>
<sequence>MADEWIEKMEIDLRYVSAGVKDKGREILEDYDISPPQFVALQWVSDQREITIGRIAKHMHLAHSTTTDMIDRLEALGFVERKKDEKDRRVVRVYIKRSGERVIQEVIEKRRTYLEELLEGLSNEEKQQFGVLLGHMHEKMMQLTN</sequence>